<dbReference type="Proteomes" id="UP000002774">
    <property type="component" value="Chromosome"/>
</dbReference>
<dbReference type="PANTHER" id="PTHR30273:SF2">
    <property type="entry name" value="PROTEIN FECR"/>
    <property type="match status" value="1"/>
</dbReference>
<dbReference type="RefSeq" id="WP_008504503.1">
    <property type="nucleotide sequence ID" value="NZ_CM001403.1"/>
</dbReference>
<reference evidence="3" key="1">
    <citation type="submission" date="2011-09" db="EMBL/GenBank/DDBJ databases">
        <title>The permanent draft genome of Mucilaginibacter paludis DSM 18603.</title>
        <authorList>
            <consortium name="US DOE Joint Genome Institute (JGI-PGF)"/>
            <person name="Lucas S."/>
            <person name="Han J."/>
            <person name="Lapidus A."/>
            <person name="Bruce D."/>
            <person name="Goodwin L."/>
            <person name="Pitluck S."/>
            <person name="Peters L."/>
            <person name="Kyrpides N."/>
            <person name="Mavromatis K."/>
            <person name="Ivanova N."/>
            <person name="Mikhailova N."/>
            <person name="Held B."/>
            <person name="Detter J.C."/>
            <person name="Tapia R."/>
            <person name="Han C."/>
            <person name="Land M."/>
            <person name="Hauser L."/>
            <person name="Markowitz V."/>
            <person name="Cheng J.-F."/>
            <person name="Hugenholtz P."/>
            <person name="Woyke T."/>
            <person name="Wu D."/>
            <person name="Tindall B."/>
            <person name="Brambilla E."/>
            <person name="Klenk H.-P."/>
            <person name="Eisen J.A."/>
        </authorList>
    </citation>
    <scope>NUCLEOTIDE SEQUENCE [LARGE SCALE GENOMIC DNA]</scope>
    <source>
        <strain evidence="3">DSM 18603</strain>
    </source>
</reference>
<keyword evidence="4" id="KW-1185">Reference proteome</keyword>
<dbReference type="EMBL" id="CM001403">
    <property type="protein sequence ID" value="EHQ24904.1"/>
    <property type="molecule type" value="Genomic_DNA"/>
</dbReference>
<dbReference type="InterPro" id="IPR006860">
    <property type="entry name" value="FecR"/>
</dbReference>
<feature type="domain" description="FecR protein" evidence="1">
    <location>
        <begin position="176"/>
        <end position="271"/>
    </location>
</feature>
<dbReference type="Gene3D" id="3.55.50.30">
    <property type="match status" value="1"/>
</dbReference>
<organism evidence="3 4">
    <name type="scientific">Mucilaginibacter paludis DSM 18603</name>
    <dbReference type="NCBI Taxonomy" id="714943"/>
    <lineage>
        <taxon>Bacteria</taxon>
        <taxon>Pseudomonadati</taxon>
        <taxon>Bacteroidota</taxon>
        <taxon>Sphingobacteriia</taxon>
        <taxon>Sphingobacteriales</taxon>
        <taxon>Sphingobacteriaceae</taxon>
        <taxon>Mucilaginibacter</taxon>
    </lineage>
</organism>
<dbReference type="HOGENOM" id="CLU_050192_1_0_10"/>
<evidence type="ECO:0000313" key="3">
    <source>
        <dbReference type="EMBL" id="EHQ24904.1"/>
    </source>
</evidence>
<dbReference type="Pfam" id="PF16344">
    <property type="entry name" value="FecR_C"/>
    <property type="match status" value="1"/>
</dbReference>
<protein>
    <submittedName>
        <fullName evidence="3">Anti-FecI sigma factor, FecR</fullName>
    </submittedName>
</protein>
<gene>
    <name evidence="3" type="ORF">Mucpa_0723</name>
</gene>
<dbReference type="InterPro" id="IPR032508">
    <property type="entry name" value="FecR_C"/>
</dbReference>
<dbReference type="STRING" id="714943.Mucpa_0723"/>
<dbReference type="InterPro" id="IPR012373">
    <property type="entry name" value="Ferrdict_sens_TM"/>
</dbReference>
<dbReference type="PANTHER" id="PTHR30273">
    <property type="entry name" value="PERIPLASMIC SIGNAL SENSOR AND SIGMA FACTOR ACTIVATOR FECR-RELATED"/>
    <property type="match status" value="1"/>
</dbReference>
<proteinExistence type="predicted"/>
<dbReference type="eggNOG" id="COG3712">
    <property type="taxonomic scope" value="Bacteria"/>
</dbReference>
<evidence type="ECO:0000259" key="1">
    <source>
        <dbReference type="Pfam" id="PF04773"/>
    </source>
</evidence>
<dbReference type="Pfam" id="PF04773">
    <property type="entry name" value="FecR"/>
    <property type="match status" value="1"/>
</dbReference>
<evidence type="ECO:0000259" key="2">
    <source>
        <dbReference type="Pfam" id="PF16344"/>
    </source>
</evidence>
<dbReference type="GO" id="GO:0016989">
    <property type="term" value="F:sigma factor antagonist activity"/>
    <property type="evidence" value="ECO:0007669"/>
    <property type="project" value="TreeGrafter"/>
</dbReference>
<name>H1Y885_9SPHI</name>
<evidence type="ECO:0000313" key="4">
    <source>
        <dbReference type="Proteomes" id="UP000002774"/>
    </source>
</evidence>
<feature type="domain" description="Protein FecR C-terminal" evidence="2">
    <location>
        <begin position="318"/>
        <end position="384"/>
    </location>
</feature>
<accession>H1Y885</accession>
<dbReference type="AlphaFoldDB" id="H1Y885"/>
<sequence length="389" mass="43465">MQDERQYLEELFRKYQNGSVTDAEKDIIERWLSHLDVNEVPLSAEAFFQQEQRSKKALKESLLIQPETKVIRLPRWAKVAAAAAMLIITASLYFYPRLKHSPEVAARYVKPDFPPGTNRAILTLANGSKINLTGVKNGVLARQGITAIQKTNNSEIIYTATDSKGSVNDTAPLLNTISTPIGGQYQVTLPDGTKVWLNAVSYIRFPASFDGDRRRVEIGGEVYFEVAKNPHKPFIVICAGQQITVLGTHFNVNAYPEENGIKTTLLEGSVKVSALNQNIFLKPGEQSLVAYPSSSQPTALLIPDADINEAVAWQKGMFYFKRTGIATIMRQAARWYDMDVHFEGPVPDKYITGKIRRNVNASEMLKMLEYTGVKFNIQGKKVIVLSTKH</sequence>
<dbReference type="Gene3D" id="2.60.120.1440">
    <property type="match status" value="1"/>
</dbReference>
<dbReference type="OrthoDB" id="1099963at2"/>